<dbReference type="NCBIfam" id="NF009314">
    <property type="entry name" value="PRK12674.1-2"/>
    <property type="match status" value="1"/>
</dbReference>
<organism evidence="3 4">
    <name type="scientific">Aureimonas populi</name>
    <dbReference type="NCBI Taxonomy" id="1701758"/>
    <lineage>
        <taxon>Bacteria</taxon>
        <taxon>Pseudomonadati</taxon>
        <taxon>Pseudomonadota</taxon>
        <taxon>Alphaproteobacteria</taxon>
        <taxon>Hyphomicrobiales</taxon>
        <taxon>Aurantimonadaceae</taxon>
        <taxon>Aureimonas</taxon>
    </lineage>
</organism>
<reference evidence="4" key="1">
    <citation type="journal article" date="2019" name="Int. J. Syst. Evol. Microbiol.">
        <title>The Global Catalogue of Microorganisms (GCM) 10K type strain sequencing project: providing services to taxonomists for standard genome sequencing and annotation.</title>
        <authorList>
            <consortium name="The Broad Institute Genomics Platform"/>
            <consortium name="The Broad Institute Genome Sequencing Center for Infectious Disease"/>
            <person name="Wu L."/>
            <person name="Ma J."/>
        </authorList>
    </citation>
    <scope>NUCLEOTIDE SEQUENCE [LARGE SCALE GENOMIC DNA]</scope>
    <source>
        <strain evidence="4">ZS-35-S2</strain>
    </source>
</reference>
<evidence type="ECO:0000313" key="3">
    <source>
        <dbReference type="EMBL" id="MFD2236380.1"/>
    </source>
</evidence>
<feature type="transmembrane region" description="Helical" evidence="2">
    <location>
        <begin position="6"/>
        <end position="28"/>
    </location>
</feature>
<feature type="region of interest" description="Disordered" evidence="1">
    <location>
        <begin position="109"/>
        <end position="139"/>
    </location>
</feature>
<gene>
    <name evidence="3" type="primary">mnhG</name>
    <name evidence="3" type="ORF">ACFSKQ_02740</name>
</gene>
<keyword evidence="2" id="KW-0472">Membrane</keyword>
<dbReference type="EMBL" id="JBHUIJ010000002">
    <property type="protein sequence ID" value="MFD2236380.1"/>
    <property type="molecule type" value="Genomic_DNA"/>
</dbReference>
<evidence type="ECO:0000256" key="1">
    <source>
        <dbReference type="SAM" id="MobiDB-lite"/>
    </source>
</evidence>
<accession>A0ABW5CJY0</accession>
<dbReference type="PANTHER" id="PTHR34703">
    <property type="entry name" value="ANTIPORTER SUBUNIT MNHG2-RELATED"/>
    <property type="match status" value="1"/>
</dbReference>
<sequence>MSAIANIIAGLFVIAGSSFVLIAALGLLRFPDFYTRVHAAAKAGTVGSALTLVALAIVSNETAEVLRAIAAIFFFFLTAPLSAHLLGKAAHSAGYQLWEGSVQDELPYVEPKREVERADPEQDDRPRRREPADPVSPGS</sequence>
<feature type="transmembrane region" description="Helical" evidence="2">
    <location>
        <begin position="65"/>
        <end position="86"/>
    </location>
</feature>
<feature type="transmembrane region" description="Helical" evidence="2">
    <location>
        <begin position="40"/>
        <end position="59"/>
    </location>
</feature>
<evidence type="ECO:0000313" key="4">
    <source>
        <dbReference type="Proteomes" id="UP001597371"/>
    </source>
</evidence>
<name>A0ABW5CJY0_9HYPH</name>
<dbReference type="NCBIfam" id="TIGR01300">
    <property type="entry name" value="CPA3_mnhG_phaG"/>
    <property type="match status" value="1"/>
</dbReference>
<evidence type="ECO:0000256" key="2">
    <source>
        <dbReference type="SAM" id="Phobius"/>
    </source>
</evidence>
<dbReference type="PANTHER" id="PTHR34703:SF1">
    <property type="entry name" value="ANTIPORTER SUBUNIT MNHG2-RELATED"/>
    <property type="match status" value="1"/>
</dbReference>
<proteinExistence type="predicted"/>
<protein>
    <submittedName>
        <fullName evidence="3">Monovalent cation/H(+) antiporter subunit G</fullName>
    </submittedName>
</protein>
<comment type="caution">
    <text evidence="3">The sequence shown here is derived from an EMBL/GenBank/DDBJ whole genome shotgun (WGS) entry which is preliminary data.</text>
</comment>
<feature type="compositionally biased region" description="Basic and acidic residues" evidence="1">
    <location>
        <begin position="110"/>
        <end position="132"/>
    </location>
</feature>
<dbReference type="Proteomes" id="UP001597371">
    <property type="component" value="Unassembled WGS sequence"/>
</dbReference>
<keyword evidence="2" id="KW-1133">Transmembrane helix</keyword>
<dbReference type="InterPro" id="IPR005133">
    <property type="entry name" value="PhaG_MnhG_YufB"/>
</dbReference>
<keyword evidence="4" id="KW-1185">Reference proteome</keyword>
<dbReference type="RefSeq" id="WP_209735678.1">
    <property type="nucleotide sequence ID" value="NZ_CP072611.1"/>
</dbReference>
<dbReference type="Pfam" id="PF03334">
    <property type="entry name" value="PhaG_MnhG_YufB"/>
    <property type="match status" value="1"/>
</dbReference>
<keyword evidence="2" id="KW-0812">Transmembrane</keyword>